<protein>
    <submittedName>
        <fullName evidence="1">Uncharacterized protein</fullName>
    </submittedName>
</protein>
<dbReference type="AlphaFoldDB" id="A0AAD8LZ48"/>
<reference evidence="1" key="1">
    <citation type="submission" date="2023-02" db="EMBL/GenBank/DDBJ databases">
        <title>Genome of toxic invasive species Heracleum sosnowskyi carries increased number of genes despite the absence of recent whole-genome duplications.</title>
        <authorList>
            <person name="Schelkunov M."/>
            <person name="Shtratnikova V."/>
            <person name="Makarenko M."/>
            <person name="Klepikova A."/>
            <person name="Omelchenko D."/>
            <person name="Novikova G."/>
            <person name="Obukhova E."/>
            <person name="Bogdanov V."/>
            <person name="Penin A."/>
            <person name="Logacheva M."/>
        </authorList>
    </citation>
    <scope>NUCLEOTIDE SEQUENCE</scope>
    <source>
        <strain evidence="1">Hsosn_3</strain>
        <tissue evidence="1">Leaf</tissue>
    </source>
</reference>
<proteinExistence type="predicted"/>
<comment type="caution">
    <text evidence="1">The sequence shown here is derived from an EMBL/GenBank/DDBJ whole genome shotgun (WGS) entry which is preliminary data.</text>
</comment>
<evidence type="ECO:0000313" key="2">
    <source>
        <dbReference type="Proteomes" id="UP001237642"/>
    </source>
</evidence>
<organism evidence="1 2">
    <name type="scientific">Heracleum sosnowskyi</name>
    <dbReference type="NCBI Taxonomy" id="360622"/>
    <lineage>
        <taxon>Eukaryota</taxon>
        <taxon>Viridiplantae</taxon>
        <taxon>Streptophyta</taxon>
        <taxon>Embryophyta</taxon>
        <taxon>Tracheophyta</taxon>
        <taxon>Spermatophyta</taxon>
        <taxon>Magnoliopsida</taxon>
        <taxon>eudicotyledons</taxon>
        <taxon>Gunneridae</taxon>
        <taxon>Pentapetalae</taxon>
        <taxon>asterids</taxon>
        <taxon>campanulids</taxon>
        <taxon>Apiales</taxon>
        <taxon>Apiaceae</taxon>
        <taxon>Apioideae</taxon>
        <taxon>apioid superclade</taxon>
        <taxon>Tordylieae</taxon>
        <taxon>Tordyliinae</taxon>
        <taxon>Heracleum</taxon>
    </lineage>
</organism>
<sequence length="104" mass="10811">MGALSAPTIQATPTFSAYNLDKGTGASSAPTFQASPTFSAHCPDNATKAYGNDPFAAFTLSANNPDNGSGVVRNDSSVALAGAQMFEGSRNQQNLMHEQQIWVA</sequence>
<reference evidence="1" key="2">
    <citation type="submission" date="2023-05" db="EMBL/GenBank/DDBJ databases">
        <authorList>
            <person name="Schelkunov M.I."/>
        </authorList>
    </citation>
    <scope>NUCLEOTIDE SEQUENCE</scope>
    <source>
        <strain evidence="1">Hsosn_3</strain>
        <tissue evidence="1">Leaf</tissue>
    </source>
</reference>
<dbReference type="Proteomes" id="UP001237642">
    <property type="component" value="Unassembled WGS sequence"/>
</dbReference>
<dbReference type="EMBL" id="JAUIZM010000012">
    <property type="protein sequence ID" value="KAK1353629.1"/>
    <property type="molecule type" value="Genomic_DNA"/>
</dbReference>
<accession>A0AAD8LZ48</accession>
<gene>
    <name evidence="1" type="ORF">POM88_051994</name>
</gene>
<name>A0AAD8LZ48_9APIA</name>
<keyword evidence="2" id="KW-1185">Reference proteome</keyword>
<evidence type="ECO:0000313" key="1">
    <source>
        <dbReference type="EMBL" id="KAK1353629.1"/>
    </source>
</evidence>